<evidence type="ECO:0000256" key="1">
    <source>
        <dbReference type="SAM" id="MobiDB-lite"/>
    </source>
</evidence>
<keyword evidence="3" id="KW-1185">Reference proteome</keyword>
<feature type="region of interest" description="Disordered" evidence="1">
    <location>
        <begin position="129"/>
        <end position="159"/>
    </location>
</feature>
<dbReference type="RefSeq" id="XP_026599777.1">
    <property type="nucleotide sequence ID" value="XM_026751429.1"/>
</dbReference>
<proteinExistence type="predicted"/>
<feature type="compositionally biased region" description="Acidic residues" evidence="1">
    <location>
        <begin position="129"/>
        <end position="147"/>
    </location>
</feature>
<dbReference type="Proteomes" id="UP000256690">
    <property type="component" value="Unassembled WGS sequence"/>
</dbReference>
<name>A0A3D8QVY2_9EURO</name>
<evidence type="ECO:0000313" key="2">
    <source>
        <dbReference type="EMBL" id="RDW65674.1"/>
    </source>
</evidence>
<comment type="caution">
    <text evidence="2">The sequence shown here is derived from an EMBL/GenBank/DDBJ whole genome shotgun (WGS) entry which is preliminary data.</text>
</comment>
<sequence length="275" mass="30534">MQPSYECTLCDTFARPFCFTDHPRLLIPQVPYLHYIGPLAHRASYQEELHRAADPSYDEYFPLNTDENGLPLVSLPGRPQGSIGARPPTPDPGPGPLTREDEDAQAQWVVLTPEFAQQAVSPIANAIEPADEEGAAEDTEYDYDSDDSMTFPGRPTATPDELRHLRDRVVSELDLARGEFERYTRASGTAAASLVDLARDVHGVEAMLAEAESPGPETILLAEESVAQLTARFDDMLTVYMRVQRRLDELEAEIADGEFCLEHLDARMGEFGREP</sequence>
<dbReference type="GeneID" id="38119783"/>
<dbReference type="AlphaFoldDB" id="A0A3D8QVY2"/>
<organism evidence="2 3">
    <name type="scientific">Aspergillus mulundensis</name>
    <dbReference type="NCBI Taxonomy" id="1810919"/>
    <lineage>
        <taxon>Eukaryota</taxon>
        <taxon>Fungi</taxon>
        <taxon>Dikarya</taxon>
        <taxon>Ascomycota</taxon>
        <taxon>Pezizomycotina</taxon>
        <taxon>Eurotiomycetes</taxon>
        <taxon>Eurotiomycetidae</taxon>
        <taxon>Eurotiales</taxon>
        <taxon>Aspergillaceae</taxon>
        <taxon>Aspergillus</taxon>
        <taxon>Aspergillus subgen. Nidulantes</taxon>
    </lineage>
</organism>
<dbReference type="EMBL" id="PVWQ01000013">
    <property type="protein sequence ID" value="RDW65674.1"/>
    <property type="molecule type" value="Genomic_DNA"/>
</dbReference>
<accession>A0A3D8QVY2</accession>
<reference evidence="2 3" key="1">
    <citation type="journal article" date="2018" name="IMA Fungus">
        <title>IMA Genome-F 9: Draft genome sequence of Annulohypoxylon stygium, Aspergillus mulundensis, Berkeleyomyces basicola (syn. Thielaviopsis basicola), Ceratocystis smalleyi, two Cercospora beticola strains, Coleophoma cylindrospora, Fusarium fracticaudum, Phialophora cf. hyalina, and Morchella septimelata.</title>
        <authorList>
            <person name="Wingfield B.D."/>
            <person name="Bills G.F."/>
            <person name="Dong Y."/>
            <person name="Huang W."/>
            <person name="Nel W.J."/>
            <person name="Swalarsk-Parry B.S."/>
            <person name="Vaghefi N."/>
            <person name="Wilken P.M."/>
            <person name="An Z."/>
            <person name="de Beer Z.W."/>
            <person name="De Vos L."/>
            <person name="Chen L."/>
            <person name="Duong T.A."/>
            <person name="Gao Y."/>
            <person name="Hammerbacher A."/>
            <person name="Kikkert J.R."/>
            <person name="Li Y."/>
            <person name="Li H."/>
            <person name="Li K."/>
            <person name="Li Q."/>
            <person name="Liu X."/>
            <person name="Ma X."/>
            <person name="Naidoo K."/>
            <person name="Pethybridge S.J."/>
            <person name="Sun J."/>
            <person name="Steenkamp E.T."/>
            <person name="van der Nest M.A."/>
            <person name="van Wyk S."/>
            <person name="Wingfield M.J."/>
            <person name="Xiong C."/>
            <person name="Yue Q."/>
            <person name="Zhang X."/>
        </authorList>
    </citation>
    <scope>NUCLEOTIDE SEQUENCE [LARGE SCALE GENOMIC DNA]</scope>
    <source>
        <strain evidence="2 3">DSM 5745</strain>
    </source>
</reference>
<gene>
    <name evidence="2" type="ORF">DSM5745_09413</name>
</gene>
<protein>
    <submittedName>
        <fullName evidence="2">Uncharacterized protein</fullName>
    </submittedName>
</protein>
<feature type="region of interest" description="Disordered" evidence="1">
    <location>
        <begin position="62"/>
        <end position="103"/>
    </location>
</feature>
<evidence type="ECO:0000313" key="3">
    <source>
        <dbReference type="Proteomes" id="UP000256690"/>
    </source>
</evidence>